<name>A0A2M7IPY4_9BACT</name>
<dbReference type="Proteomes" id="UP000230837">
    <property type="component" value="Unassembled WGS sequence"/>
</dbReference>
<reference evidence="4" key="1">
    <citation type="submission" date="2017-09" db="EMBL/GenBank/DDBJ databases">
        <title>Depth-based differentiation of microbial function through sediment-hosted aquifers and enrichment of novel symbionts in the deep terrestrial subsurface.</title>
        <authorList>
            <person name="Probst A.J."/>
            <person name="Ladd B."/>
            <person name="Jarett J.K."/>
            <person name="Geller-Mcgrath D.E."/>
            <person name="Sieber C.M.K."/>
            <person name="Emerson J.B."/>
            <person name="Anantharaman K."/>
            <person name="Thomas B.C."/>
            <person name="Malmstrom R."/>
            <person name="Stieglmeier M."/>
            <person name="Klingl A."/>
            <person name="Woyke T."/>
            <person name="Ryan C.M."/>
            <person name="Banfield J.F."/>
        </authorList>
    </citation>
    <scope>NUCLEOTIDE SEQUENCE [LARGE SCALE GENOMIC DNA]</scope>
</reference>
<dbReference type="Pfam" id="PF18895">
    <property type="entry name" value="T4SS_pilin"/>
    <property type="match status" value="1"/>
</dbReference>
<feature type="signal peptide" evidence="2">
    <location>
        <begin position="1"/>
        <end position="19"/>
    </location>
</feature>
<keyword evidence="1" id="KW-0472">Membrane</keyword>
<dbReference type="InterPro" id="IPR043993">
    <property type="entry name" value="T4SS_pilin"/>
</dbReference>
<evidence type="ECO:0000256" key="1">
    <source>
        <dbReference type="SAM" id="Phobius"/>
    </source>
</evidence>
<evidence type="ECO:0000256" key="2">
    <source>
        <dbReference type="SAM" id="SignalP"/>
    </source>
</evidence>
<gene>
    <name evidence="3" type="ORF">COZ82_00335</name>
</gene>
<dbReference type="EMBL" id="PFHR01000022">
    <property type="protein sequence ID" value="PIW97294.1"/>
    <property type="molecule type" value="Genomic_DNA"/>
</dbReference>
<comment type="caution">
    <text evidence="3">The sequence shown here is derived from an EMBL/GenBank/DDBJ whole genome shotgun (WGS) entry which is preliminary data.</text>
</comment>
<feature type="chain" id="PRO_5014695452" description="Transglycosylase SLT domain-containing protein" evidence="2">
    <location>
        <begin position="20"/>
        <end position="251"/>
    </location>
</feature>
<evidence type="ECO:0008006" key="5">
    <source>
        <dbReference type="Google" id="ProtNLM"/>
    </source>
</evidence>
<keyword evidence="2" id="KW-0732">Signal</keyword>
<accession>A0A2M7IPY4</accession>
<feature type="transmembrane region" description="Helical" evidence="1">
    <location>
        <begin position="84"/>
        <end position="102"/>
    </location>
</feature>
<evidence type="ECO:0000313" key="3">
    <source>
        <dbReference type="EMBL" id="PIW97294.1"/>
    </source>
</evidence>
<keyword evidence="1" id="KW-0812">Transmembrane</keyword>
<organism evidence="3 4">
    <name type="scientific">Candidatus Kaiserbacteria bacterium CG_4_8_14_3_um_filter_38_9</name>
    <dbReference type="NCBI Taxonomy" id="1974599"/>
    <lineage>
        <taxon>Bacteria</taxon>
        <taxon>Candidatus Kaiseribacteriota</taxon>
    </lineage>
</organism>
<feature type="non-terminal residue" evidence="3">
    <location>
        <position position="251"/>
    </location>
</feature>
<sequence>MIKILLFLLFLVGPDFAFAANLVPCGGPNEQACQACNVVGLVNGVITWLIGILGTIAAIMIVYAGIKLVTSGGNVSAKSSALEIFNHVIIGFVIVMAGWLLIDTIMKAMLNDSSFGVWNQIKCVKQPEVKRVNLIIGSVSNTCDLIPDETLLFDCSAQENTCTQGNGVPVVDRSSNPWTVNCTYSGGDRPPDLSAGGACEASVIEPYFGSQTGNAQCIIQHESVCGASNVSTSDVMGDGRAFSFGPMQINL</sequence>
<feature type="transmembrane region" description="Helical" evidence="1">
    <location>
        <begin position="38"/>
        <end position="63"/>
    </location>
</feature>
<keyword evidence="1" id="KW-1133">Transmembrane helix</keyword>
<proteinExistence type="predicted"/>
<protein>
    <recommendedName>
        <fullName evidence="5">Transglycosylase SLT domain-containing protein</fullName>
    </recommendedName>
</protein>
<dbReference type="AlphaFoldDB" id="A0A2M7IPY4"/>
<evidence type="ECO:0000313" key="4">
    <source>
        <dbReference type="Proteomes" id="UP000230837"/>
    </source>
</evidence>